<organism evidence="1 2">
    <name type="scientific">Puccinia triticina</name>
    <dbReference type="NCBI Taxonomy" id="208348"/>
    <lineage>
        <taxon>Eukaryota</taxon>
        <taxon>Fungi</taxon>
        <taxon>Dikarya</taxon>
        <taxon>Basidiomycota</taxon>
        <taxon>Pucciniomycotina</taxon>
        <taxon>Pucciniomycetes</taxon>
        <taxon>Pucciniales</taxon>
        <taxon>Pucciniaceae</taxon>
        <taxon>Puccinia</taxon>
    </lineage>
</organism>
<accession>A0ABY7DA52</accession>
<sequence>MSSVQGRDSQVIHFNRIVKTDGAPCPLPVLIGRFVRLVNFMTCFHSELLKALGIDPREFPSQNAALIKWLLTEIFNPSTGFPIIGNITNQKLVEGLVKQEIENPFRTLDALLSGYFGRPEADYDPSKAACVLINYWYPSEQTHIYQKFFNDQEQFMGLLKKIYLEFYVPNS</sequence>
<gene>
    <name evidence="1" type="ORF">PtA15_18A255</name>
</gene>
<keyword evidence="2" id="KW-1185">Reference proteome</keyword>
<proteinExistence type="predicted"/>
<dbReference type="RefSeq" id="XP_053028752.1">
    <property type="nucleotide sequence ID" value="XM_053164776.1"/>
</dbReference>
<dbReference type="Proteomes" id="UP001164743">
    <property type="component" value="Chromosome 18A"/>
</dbReference>
<evidence type="ECO:0000313" key="2">
    <source>
        <dbReference type="Proteomes" id="UP001164743"/>
    </source>
</evidence>
<name>A0ABY7DA52_9BASI</name>
<dbReference type="EMBL" id="CP110438">
    <property type="protein sequence ID" value="WAQ93197.1"/>
    <property type="molecule type" value="Genomic_DNA"/>
</dbReference>
<protein>
    <submittedName>
        <fullName evidence="1">Uncharacterized protein</fullName>
    </submittedName>
</protein>
<reference evidence="1" key="1">
    <citation type="submission" date="2022-10" db="EMBL/GenBank/DDBJ databases">
        <title>Puccinia triticina Genome sequencing and assembly.</title>
        <authorList>
            <person name="Li C."/>
        </authorList>
    </citation>
    <scope>NUCLEOTIDE SEQUENCE</scope>
    <source>
        <strain evidence="1">Pt15</strain>
    </source>
</reference>
<dbReference type="GeneID" id="77805671"/>
<evidence type="ECO:0000313" key="1">
    <source>
        <dbReference type="EMBL" id="WAQ93197.1"/>
    </source>
</evidence>